<dbReference type="Proteomes" id="UP000009223">
    <property type="component" value="Chromosome"/>
</dbReference>
<evidence type="ECO:0000313" key="8">
    <source>
        <dbReference type="Proteomes" id="UP000009223"/>
    </source>
</evidence>
<sequence length="118" mass="13058">MRILRQLGIILGFGFLGEIISFYLPMGLPASVLGLALMLSALGFRLLKPEQLGETADFISTNMAFFFLPAAVTVLENYGVIKPILLQLLLIAIISTVTTFFITYFTVRVSRMLLGKRV</sequence>
<keyword evidence="2" id="KW-1003">Cell membrane</keyword>
<evidence type="ECO:0000256" key="2">
    <source>
        <dbReference type="ARBA" id="ARBA00022475"/>
    </source>
</evidence>
<protein>
    <submittedName>
        <fullName evidence="7">Murein hydrolase exporter</fullName>
    </submittedName>
</protein>
<dbReference type="InterPro" id="IPR005538">
    <property type="entry name" value="LrgA/CidA"/>
</dbReference>
<dbReference type="RefSeq" id="WP_015707030.1">
    <property type="nucleotide sequence ID" value="NC_015578.1"/>
</dbReference>
<evidence type="ECO:0000313" key="7">
    <source>
        <dbReference type="EMBL" id="AEF85668.1"/>
    </source>
</evidence>
<dbReference type="STRING" id="545694.TREPR_3239"/>
<proteinExistence type="predicted"/>
<dbReference type="GO" id="GO:0005886">
    <property type="term" value="C:plasma membrane"/>
    <property type="evidence" value="ECO:0007669"/>
    <property type="project" value="UniProtKB-SubCell"/>
</dbReference>
<evidence type="ECO:0000256" key="1">
    <source>
        <dbReference type="ARBA" id="ARBA00004651"/>
    </source>
</evidence>
<feature type="transmembrane region" description="Helical" evidence="6">
    <location>
        <begin position="59"/>
        <end position="78"/>
    </location>
</feature>
<dbReference type="KEGG" id="tpi:TREPR_3239"/>
<reference evidence="7 8" key="2">
    <citation type="journal article" date="2011" name="ISME J.">
        <title>RNA-seq reveals cooperative metabolic interactions between two termite-gut spirochete species in co-culture.</title>
        <authorList>
            <person name="Rosenthal A.Z."/>
            <person name="Matson E.G."/>
            <person name="Eldar A."/>
            <person name="Leadbetter J.R."/>
        </authorList>
    </citation>
    <scope>NUCLEOTIDE SEQUENCE [LARGE SCALE GENOMIC DNA]</scope>
    <source>
        <strain evidence="8">ATCC BAA-887 / DSM 12427 / ZAS-2</strain>
    </source>
</reference>
<dbReference type="OrthoDB" id="3176438at2"/>
<dbReference type="HOGENOM" id="CLU_113736_2_2_12"/>
<feature type="transmembrane region" description="Helical" evidence="6">
    <location>
        <begin position="84"/>
        <end position="107"/>
    </location>
</feature>
<keyword evidence="7" id="KW-0378">Hydrolase</keyword>
<feature type="transmembrane region" description="Helical" evidence="6">
    <location>
        <begin position="7"/>
        <end position="24"/>
    </location>
</feature>
<evidence type="ECO:0000256" key="5">
    <source>
        <dbReference type="ARBA" id="ARBA00023136"/>
    </source>
</evidence>
<gene>
    <name evidence="7" type="ordered locus">TREPR_3239</name>
</gene>
<name>F5YKX7_TREPZ</name>
<dbReference type="GO" id="GO:0016787">
    <property type="term" value="F:hydrolase activity"/>
    <property type="evidence" value="ECO:0007669"/>
    <property type="project" value="UniProtKB-KW"/>
</dbReference>
<feature type="transmembrane region" description="Helical" evidence="6">
    <location>
        <begin position="30"/>
        <end position="47"/>
    </location>
</feature>
<accession>F5YKX7</accession>
<dbReference type="PANTHER" id="PTHR33931:SF2">
    <property type="entry name" value="HOLIN-LIKE PROTEIN CIDA"/>
    <property type="match status" value="1"/>
</dbReference>
<organism evidence="7 8">
    <name type="scientific">Treponema primitia (strain ATCC BAA-887 / DSM 12427 / ZAS-2)</name>
    <dbReference type="NCBI Taxonomy" id="545694"/>
    <lineage>
        <taxon>Bacteria</taxon>
        <taxon>Pseudomonadati</taxon>
        <taxon>Spirochaetota</taxon>
        <taxon>Spirochaetia</taxon>
        <taxon>Spirochaetales</taxon>
        <taxon>Treponemataceae</taxon>
        <taxon>Treponema</taxon>
    </lineage>
</organism>
<keyword evidence="5 6" id="KW-0472">Membrane</keyword>
<keyword evidence="3 6" id="KW-0812">Transmembrane</keyword>
<comment type="subcellular location">
    <subcellularLocation>
        <location evidence="1">Cell membrane</location>
        <topology evidence="1">Multi-pass membrane protein</topology>
    </subcellularLocation>
</comment>
<keyword evidence="4 6" id="KW-1133">Transmembrane helix</keyword>
<dbReference type="Pfam" id="PF03788">
    <property type="entry name" value="LrgA"/>
    <property type="match status" value="1"/>
</dbReference>
<keyword evidence="8" id="KW-1185">Reference proteome</keyword>
<dbReference type="EMBL" id="CP001843">
    <property type="protein sequence ID" value="AEF85668.1"/>
    <property type="molecule type" value="Genomic_DNA"/>
</dbReference>
<reference evidence="8" key="1">
    <citation type="submission" date="2009-12" db="EMBL/GenBank/DDBJ databases">
        <title>Complete sequence of Treponema primitia strain ZAS-2.</title>
        <authorList>
            <person name="Tetu S.G."/>
            <person name="Matson E."/>
            <person name="Ren Q."/>
            <person name="Seshadri R."/>
            <person name="Elbourne L."/>
            <person name="Hassan K.A."/>
            <person name="Durkin A."/>
            <person name="Radune D."/>
            <person name="Mohamoud Y."/>
            <person name="Shay R."/>
            <person name="Jin S."/>
            <person name="Zhang X."/>
            <person name="Lucey K."/>
            <person name="Ballor N.R."/>
            <person name="Ottesen E."/>
            <person name="Rosenthal R."/>
            <person name="Allen A."/>
            <person name="Leadbetter J.R."/>
            <person name="Paulsen I.T."/>
        </authorList>
    </citation>
    <scope>NUCLEOTIDE SEQUENCE [LARGE SCALE GENOMIC DNA]</scope>
    <source>
        <strain evidence="8">ATCC BAA-887 / DSM 12427 / ZAS-2</strain>
    </source>
</reference>
<dbReference type="AlphaFoldDB" id="F5YKX7"/>
<evidence type="ECO:0000256" key="3">
    <source>
        <dbReference type="ARBA" id="ARBA00022692"/>
    </source>
</evidence>
<dbReference type="eggNOG" id="COG1380">
    <property type="taxonomic scope" value="Bacteria"/>
</dbReference>
<evidence type="ECO:0000256" key="4">
    <source>
        <dbReference type="ARBA" id="ARBA00022989"/>
    </source>
</evidence>
<evidence type="ECO:0000256" key="6">
    <source>
        <dbReference type="SAM" id="Phobius"/>
    </source>
</evidence>
<dbReference type="PANTHER" id="PTHR33931">
    <property type="entry name" value="HOLIN-LIKE PROTEIN CIDA-RELATED"/>
    <property type="match status" value="1"/>
</dbReference>